<proteinExistence type="predicted"/>
<gene>
    <name evidence="1" type="ordered locus">TPASS_0332</name>
</gene>
<protein>
    <submittedName>
        <fullName evidence="1">Uncharacterized protein</fullName>
    </submittedName>
</protein>
<dbReference type="EMBL" id="CP000805">
    <property type="protein sequence ID" value="ACD70758.1"/>
    <property type="molecule type" value="Genomic_DNA"/>
</dbReference>
<dbReference type="AlphaFoldDB" id="A0A0H3BIM1"/>
<dbReference type="Proteomes" id="UP000001202">
    <property type="component" value="Chromosome"/>
</dbReference>
<sequence>MRAECSAFRYFLKGDGDLVLSVYIRVLCVFLEPVQRGSCSL</sequence>
<reference evidence="1 2" key="1">
    <citation type="journal article" date="2008" name="BMC Microbiol.">
        <title>Complete genome sequence of Treponema pallidum ssp. pallidum strain SS14 determined with oligonucleotide arrays.</title>
        <authorList>
            <person name="Matejkova P."/>
            <person name="Strouhal M."/>
            <person name="Smajs D."/>
            <person name="Norris S.J."/>
            <person name="Palzkill T."/>
            <person name="Petrosino J.F."/>
            <person name="Sodergren E."/>
            <person name="Norton J.E."/>
            <person name="Singh J."/>
            <person name="Richmond T.A."/>
            <person name="Molla M.N."/>
            <person name="Albert T.J."/>
            <person name="Weinstock G.M."/>
        </authorList>
    </citation>
    <scope>NUCLEOTIDE SEQUENCE [LARGE SCALE GENOMIC DNA]</scope>
    <source>
        <strain evidence="1 2">SS14</strain>
    </source>
</reference>
<evidence type="ECO:0000313" key="1">
    <source>
        <dbReference type="EMBL" id="ACD70758.1"/>
    </source>
</evidence>
<accession>A0A0H3BIM1</accession>
<dbReference type="KEGG" id="tpp:TPASS_0332"/>
<organism evidence="1 2">
    <name type="scientific">Treponema pallidum subsp. pallidum (strain SS14)</name>
    <dbReference type="NCBI Taxonomy" id="455434"/>
    <lineage>
        <taxon>Bacteria</taxon>
        <taxon>Pseudomonadati</taxon>
        <taxon>Spirochaetota</taxon>
        <taxon>Spirochaetia</taxon>
        <taxon>Spirochaetales</taxon>
        <taxon>Treponemataceae</taxon>
        <taxon>Treponema</taxon>
    </lineage>
</organism>
<name>A0A0H3BIM1_TREPS</name>
<evidence type="ECO:0000313" key="2">
    <source>
        <dbReference type="Proteomes" id="UP000001202"/>
    </source>
</evidence>